<evidence type="ECO:0000313" key="2">
    <source>
        <dbReference type="EMBL" id="MXP76271.1"/>
    </source>
</evidence>
<protein>
    <submittedName>
        <fullName evidence="2">DUF262 domain-containing protein</fullName>
    </submittedName>
</protein>
<name>A0A7X3SJF5_9FIRM</name>
<proteinExistence type="predicted"/>
<dbReference type="RefSeq" id="WP_159751422.1">
    <property type="nucleotide sequence ID" value="NZ_WUQX01000001.1"/>
</dbReference>
<comment type="caution">
    <text evidence="2">The sequence shown here is derived from an EMBL/GenBank/DDBJ whole genome shotgun (WGS) entry which is preliminary data.</text>
</comment>
<organism evidence="2 3">
    <name type="scientific">Sporofaciens musculi</name>
    <dbReference type="NCBI Taxonomy" id="2681861"/>
    <lineage>
        <taxon>Bacteria</taxon>
        <taxon>Bacillati</taxon>
        <taxon>Bacillota</taxon>
        <taxon>Clostridia</taxon>
        <taxon>Lachnospirales</taxon>
        <taxon>Lachnospiraceae</taxon>
        <taxon>Sporofaciens</taxon>
    </lineage>
</organism>
<keyword evidence="3" id="KW-1185">Reference proteome</keyword>
<dbReference type="AlphaFoldDB" id="A0A7X3SJF5"/>
<gene>
    <name evidence="2" type="ORF">GN277_12955</name>
</gene>
<dbReference type="InterPro" id="IPR004919">
    <property type="entry name" value="GmrSD_N"/>
</dbReference>
<accession>A0A7X3SJF5</accession>
<evidence type="ECO:0000259" key="1">
    <source>
        <dbReference type="Pfam" id="PF03235"/>
    </source>
</evidence>
<reference evidence="2 3" key="1">
    <citation type="submission" date="2019-12" db="EMBL/GenBank/DDBJ databases">
        <title>Sporaefaciens musculi gen. nov., sp. nov., a novel bacterium isolated from the caecum of an obese mouse.</title>
        <authorList>
            <person name="Rasmussen T.S."/>
            <person name="Streidl T."/>
            <person name="Hitch T.C.A."/>
            <person name="Wortmann E."/>
            <person name="Deptula P."/>
            <person name="Hansen M."/>
            <person name="Nielsen D.S."/>
            <person name="Clavel T."/>
            <person name="Vogensen F.K."/>
        </authorList>
    </citation>
    <scope>NUCLEOTIDE SEQUENCE [LARGE SCALE GENOMIC DNA]</scope>
    <source>
        <strain evidence="2 3">WCA-9-b2</strain>
    </source>
</reference>
<feature type="domain" description="GmrSD restriction endonucleases N-terminal" evidence="1">
    <location>
        <begin position="16"/>
        <end position="189"/>
    </location>
</feature>
<dbReference type="Pfam" id="PF03235">
    <property type="entry name" value="GmrSD_N"/>
    <property type="match status" value="1"/>
</dbReference>
<dbReference type="EMBL" id="WUQX01000001">
    <property type="protein sequence ID" value="MXP76271.1"/>
    <property type="molecule type" value="Genomic_DNA"/>
</dbReference>
<evidence type="ECO:0000313" key="3">
    <source>
        <dbReference type="Proteomes" id="UP000460412"/>
    </source>
</evidence>
<sequence length="364" mass="42602">MKIRKQTYSLGQYLKLMQKETIRTDQEVQRLSGQWNHNMVNELIATVLTDGYMPPIILGEEISNDISKLWLIDGLQRSSSLSLFRYANTRITKNLDEFMITYQRKVLDESGKPERDEQGEIIWESVQCDIRNKTYEQLPEELRDRFDEYQIEVAVHQNCETTEISKLVRKYNNHKSMNTNQRAFTYIDNFATDVRQITENRFFSDIYSGNAKGKMNGTFERIVADSVLLCSYPNEYRKESRKNFEWLNENACISDFENLDKLFTRLTNSLEITTETKDLFDVKHTHIFIALFKAFIESGRKDNEFSGFLDWFVNGGKKTEAGGKTWDMLNSTNRSTRDPGVVRGKLNYLVALMEQYFEELVKAA</sequence>
<dbReference type="Proteomes" id="UP000460412">
    <property type="component" value="Unassembled WGS sequence"/>
</dbReference>